<dbReference type="InterPro" id="IPR036412">
    <property type="entry name" value="HAD-like_sf"/>
</dbReference>
<organism evidence="1 2">
    <name type="scientific">Polymorphobacter multimanifer</name>
    <dbReference type="NCBI Taxonomy" id="1070431"/>
    <lineage>
        <taxon>Bacteria</taxon>
        <taxon>Pseudomonadati</taxon>
        <taxon>Pseudomonadota</taxon>
        <taxon>Alphaproteobacteria</taxon>
        <taxon>Sphingomonadales</taxon>
        <taxon>Sphingosinicellaceae</taxon>
        <taxon>Polymorphobacter</taxon>
    </lineage>
</organism>
<dbReference type="InterPro" id="IPR010033">
    <property type="entry name" value="HAD_SF_ppase_IIIC"/>
</dbReference>
<dbReference type="NCBIfam" id="TIGR01681">
    <property type="entry name" value="HAD-SF-IIIC"/>
    <property type="match status" value="1"/>
</dbReference>
<proteinExistence type="predicted"/>
<sequence length="638" mass="67516">MHSPTTDPLGLPWLLPAPDDVRGQVRALAGSAEAIAAQALTGLAGHALDLDQLTSVAKLLDKGRSRIEAGTLTPLKLALLLDGTADHLAPAIRGSGLRHGLLIDCWVAPYGQALAEATRPGSDLSASGAQMALVASDFRSLGLGRPHVDAGAAEDAVAGALARIEAIVGGLAGLKITPVLATVPVPAGSWMGSFDALAPGSPAAMVAAFNVRLAALAQARGALLFDAARVAALAGHGRWFDDGLWNRSKIPFALDAVPLWADHVARLLGAARGKARKCLVLDLDNTLWGGIIGDDGLEGIKLGQGSSDGEAHLAVQAMALDLKARGVVLAVVSKNEEAAARLPFQKHPEMLLREADIAVFIANWNDKATNIAHVATTLNIGVDALLFLDDNPAERARVRQMLPQVAVPEVPADPSLYPMMVMGSGWFDAVALSDDDLKRAEQYRANAERSVALQQIGDYDDYLASLDMACELSRFDAIGRARIAQLINKSNQFNLTTRRYTEAEVAVAEADDQVFDLQVRLVDRFGDNGMISVVIAKAAGDEWLIDTWLMSCRVLGRRVEEAVLASLVQGARGAGAVRLVGEWLPSPKNAMVERHYEKLGFKAAGALEGGGTRWVLELADHVQPKLPMALSGDRSFAA</sequence>
<name>A0A841L7D7_9SPHN</name>
<accession>A0A841L7D7</accession>
<keyword evidence="2" id="KW-1185">Reference proteome</keyword>
<dbReference type="AlphaFoldDB" id="A0A841L7D7"/>
<dbReference type="Gene3D" id="3.40.50.1110">
    <property type="entry name" value="SGNH hydrolase"/>
    <property type="match status" value="1"/>
</dbReference>
<dbReference type="GO" id="GO:0016788">
    <property type="term" value="F:hydrolase activity, acting on ester bonds"/>
    <property type="evidence" value="ECO:0007669"/>
    <property type="project" value="UniProtKB-ARBA"/>
</dbReference>
<dbReference type="InterPro" id="IPR036514">
    <property type="entry name" value="SGNH_hydro_sf"/>
</dbReference>
<dbReference type="EMBL" id="JACIIV010000006">
    <property type="protein sequence ID" value="MBB6226863.1"/>
    <property type="molecule type" value="Genomic_DNA"/>
</dbReference>
<dbReference type="Gene3D" id="3.40.50.1000">
    <property type="entry name" value="HAD superfamily/HAD-like"/>
    <property type="match status" value="1"/>
</dbReference>
<dbReference type="InterPro" id="IPR010037">
    <property type="entry name" value="FkbH_domain"/>
</dbReference>
<dbReference type="RefSeq" id="WP_184196371.1">
    <property type="nucleotide sequence ID" value="NZ_JACIIV010000006.1"/>
</dbReference>
<dbReference type="NCBIfam" id="TIGR01686">
    <property type="entry name" value="FkbH"/>
    <property type="match status" value="1"/>
</dbReference>
<protein>
    <submittedName>
        <fullName evidence="1">FkbH-like protein</fullName>
    </submittedName>
</protein>
<evidence type="ECO:0000313" key="2">
    <source>
        <dbReference type="Proteomes" id="UP000538147"/>
    </source>
</evidence>
<dbReference type="Proteomes" id="UP000538147">
    <property type="component" value="Unassembled WGS sequence"/>
</dbReference>
<dbReference type="InterPro" id="IPR023214">
    <property type="entry name" value="HAD_sf"/>
</dbReference>
<evidence type="ECO:0000313" key="1">
    <source>
        <dbReference type="EMBL" id="MBB6226863.1"/>
    </source>
</evidence>
<reference evidence="1 2" key="1">
    <citation type="submission" date="2020-08" db="EMBL/GenBank/DDBJ databases">
        <title>Genomic Encyclopedia of Type Strains, Phase IV (KMG-IV): sequencing the most valuable type-strain genomes for metagenomic binning, comparative biology and taxonomic classification.</title>
        <authorList>
            <person name="Goeker M."/>
        </authorList>
    </citation>
    <scope>NUCLEOTIDE SEQUENCE [LARGE SCALE GENOMIC DNA]</scope>
    <source>
        <strain evidence="1 2">DSM 102189</strain>
    </source>
</reference>
<dbReference type="SUPFAM" id="SSF56784">
    <property type="entry name" value="HAD-like"/>
    <property type="match status" value="1"/>
</dbReference>
<gene>
    <name evidence="1" type="ORF">FHS79_001025</name>
</gene>
<comment type="caution">
    <text evidence="1">The sequence shown here is derived from an EMBL/GenBank/DDBJ whole genome shotgun (WGS) entry which is preliminary data.</text>
</comment>